<dbReference type="EMBL" id="BSXS01008547">
    <property type="protein sequence ID" value="GME92875.1"/>
    <property type="molecule type" value="Genomic_DNA"/>
</dbReference>
<sequence length="422" mass="47296">MTMTAANMFSDDEDDDDYNDFDSVCYHTQNKSSGITTPNTSMSMSTNSSRVVSDSNQIERDQSGVIVKGIVSSAVVQERLVQRADSITSGKPPPPLPQRRRYSNSSTLSFGYTSKQQRQNQPETQHRLEEILDKVNVNELQTGLDSLRMLCCGGGSSAFNPSLSASENEDAELQSQPISRSSSGSSFIGTGTTKSTKQKLIANSIAMIVDSISNDREMLKLVIDQLGDGCFENGKRMMSPVKFQLLKMINSQTCDNTANGNGTEKGMNTNSRRRSNTVSVSRRKSIERLNQEGFVESDGRRASIQRKKQWYGDVSEHTVDEDEIIEDDQEFECKCHRPRRIASEKTKPKTIRTQSTPKSHYHHHQCHSKHQRQSDETQTTTTHPPDTAIIPLLTKTHISTVNPTYISLNMERNNEIYEITEP</sequence>
<evidence type="ECO:0000313" key="1">
    <source>
        <dbReference type="EMBL" id="GME92875.1"/>
    </source>
</evidence>
<comment type="caution">
    <text evidence="1">The sequence shown here is derived from an EMBL/GenBank/DDBJ whole genome shotgun (WGS) entry which is preliminary data.</text>
</comment>
<gene>
    <name evidence="1" type="ORF">Amon02_000918700</name>
</gene>
<dbReference type="Proteomes" id="UP001165064">
    <property type="component" value="Unassembled WGS sequence"/>
</dbReference>
<proteinExistence type="predicted"/>
<keyword evidence="2" id="KW-1185">Reference proteome</keyword>
<name>A0ACB5TQT9_AMBMO</name>
<reference evidence="1" key="1">
    <citation type="submission" date="2023-04" db="EMBL/GenBank/DDBJ databases">
        <title>Ambrosiozyma monospora NBRC 10751.</title>
        <authorList>
            <person name="Ichikawa N."/>
            <person name="Sato H."/>
            <person name="Tonouchi N."/>
        </authorList>
    </citation>
    <scope>NUCLEOTIDE SEQUENCE</scope>
    <source>
        <strain evidence="1">NBRC 10751</strain>
    </source>
</reference>
<protein>
    <submittedName>
        <fullName evidence="1">Unnamed protein product</fullName>
    </submittedName>
</protein>
<evidence type="ECO:0000313" key="2">
    <source>
        <dbReference type="Proteomes" id="UP001165064"/>
    </source>
</evidence>
<accession>A0ACB5TQT9</accession>
<organism evidence="1 2">
    <name type="scientific">Ambrosiozyma monospora</name>
    <name type="common">Yeast</name>
    <name type="synonym">Endomycopsis monosporus</name>
    <dbReference type="NCBI Taxonomy" id="43982"/>
    <lineage>
        <taxon>Eukaryota</taxon>
        <taxon>Fungi</taxon>
        <taxon>Dikarya</taxon>
        <taxon>Ascomycota</taxon>
        <taxon>Saccharomycotina</taxon>
        <taxon>Pichiomycetes</taxon>
        <taxon>Pichiales</taxon>
        <taxon>Pichiaceae</taxon>
        <taxon>Ambrosiozyma</taxon>
    </lineage>
</organism>